<dbReference type="OrthoDB" id="7029741at2"/>
<evidence type="ECO:0000313" key="2">
    <source>
        <dbReference type="EMBL" id="APC19646.1"/>
    </source>
</evidence>
<dbReference type="GeneID" id="46912215"/>
<gene>
    <name evidence="2" type="ORF">BLL42_28495</name>
</gene>
<dbReference type="EMBL" id="CP017887">
    <property type="protein sequence ID" value="APC19646.1"/>
    <property type="molecule type" value="Genomic_DNA"/>
</dbReference>
<dbReference type="RefSeq" id="WP_071556136.1">
    <property type="nucleotide sequence ID" value="NZ_CP017887.1"/>
</dbReference>
<dbReference type="InterPro" id="IPR021245">
    <property type="entry name" value="DUF2790"/>
</dbReference>
<name>A0A1J0EUI3_9PSED</name>
<proteinExistence type="predicted"/>
<feature type="signal peptide" evidence="1">
    <location>
        <begin position="1"/>
        <end position="20"/>
    </location>
</feature>
<protein>
    <recommendedName>
        <fullName evidence="4">DUF2790 domain-containing protein</fullName>
    </recommendedName>
</protein>
<evidence type="ECO:0000256" key="1">
    <source>
        <dbReference type="SAM" id="SignalP"/>
    </source>
</evidence>
<feature type="chain" id="PRO_5009611208" description="DUF2790 domain-containing protein" evidence="1">
    <location>
        <begin position="21"/>
        <end position="84"/>
    </location>
</feature>
<organism evidence="2 3">
    <name type="scientific">Pseudomonas frederiksbergensis</name>
    <dbReference type="NCBI Taxonomy" id="104087"/>
    <lineage>
        <taxon>Bacteria</taxon>
        <taxon>Pseudomonadati</taxon>
        <taxon>Pseudomonadota</taxon>
        <taxon>Gammaproteobacteria</taxon>
        <taxon>Pseudomonadales</taxon>
        <taxon>Pseudomonadaceae</taxon>
        <taxon>Pseudomonas</taxon>
    </lineage>
</organism>
<keyword evidence="1" id="KW-0732">Signal</keyword>
<dbReference type="Gene3D" id="2.30.140.50">
    <property type="entry name" value="Protein of unknown function DUF2790"/>
    <property type="match status" value="1"/>
</dbReference>
<accession>A0A1J0EUI3</accession>
<reference evidence="3" key="1">
    <citation type="submission" date="2016-10" db="EMBL/GenBank/DDBJ databases">
        <title>Pseudomonas frederiksbergensis ERGS4:02 complete genome.</title>
        <authorList>
            <person name="Kumar R."/>
            <person name="Acharya V."/>
            <person name="Singh D."/>
        </authorList>
    </citation>
    <scope>NUCLEOTIDE SEQUENCE [LARGE SCALE GENOMIC DNA]</scope>
    <source>
        <strain evidence="3">ERGS4:02</strain>
        <plasmid evidence="3">Plasmid unnamed1</plasmid>
    </source>
</reference>
<sequence length="84" mass="9308">MKASVVLSVCFFGLSTIAGAADGPAKPVAEDYYYGMRLDVKRVLHSPDLNDVCGIHEVEMLYEDSQGQQHLLRYPIWGTCSNDN</sequence>
<keyword evidence="2" id="KW-0614">Plasmid</keyword>
<evidence type="ECO:0000313" key="3">
    <source>
        <dbReference type="Proteomes" id="UP000182567"/>
    </source>
</evidence>
<dbReference type="Proteomes" id="UP000182567">
    <property type="component" value="Plasmid unnamed1"/>
</dbReference>
<dbReference type="Pfam" id="PF10976">
    <property type="entry name" value="DUF2790"/>
    <property type="match status" value="1"/>
</dbReference>
<dbReference type="AlphaFoldDB" id="A0A1J0EUI3"/>
<geneLocation type="plasmid" evidence="2">
    <name>unnamed1</name>
</geneLocation>
<evidence type="ECO:0008006" key="4">
    <source>
        <dbReference type="Google" id="ProtNLM"/>
    </source>
</evidence>